<name>A0AAD5KHE2_9CRUS</name>
<dbReference type="Pfam" id="PF00385">
    <property type="entry name" value="Chromo"/>
    <property type="match status" value="1"/>
</dbReference>
<dbReference type="InterPro" id="IPR023780">
    <property type="entry name" value="Chromo_domain"/>
</dbReference>
<dbReference type="InterPro" id="IPR051219">
    <property type="entry name" value="Heterochromatin_chromo-domain"/>
</dbReference>
<dbReference type="SUPFAM" id="SSF54160">
    <property type="entry name" value="Chromo domain-like"/>
    <property type="match status" value="1"/>
</dbReference>
<keyword evidence="2" id="KW-0539">Nucleus</keyword>
<dbReference type="Proteomes" id="UP000820818">
    <property type="component" value="Linkage Group LG10"/>
</dbReference>
<dbReference type="GO" id="GO:0005634">
    <property type="term" value="C:nucleus"/>
    <property type="evidence" value="ECO:0007669"/>
    <property type="project" value="UniProtKB-SubCell"/>
</dbReference>
<dbReference type="GO" id="GO:0005694">
    <property type="term" value="C:chromosome"/>
    <property type="evidence" value="ECO:0007669"/>
    <property type="project" value="UniProtKB-ARBA"/>
</dbReference>
<evidence type="ECO:0000313" key="5">
    <source>
        <dbReference type="Proteomes" id="UP000820818"/>
    </source>
</evidence>
<reference evidence="4 5" key="1">
    <citation type="submission" date="2022-05" db="EMBL/GenBank/DDBJ databases">
        <title>A multi-omics perspective on studying reproductive biology in Daphnia sinensis.</title>
        <authorList>
            <person name="Jia J."/>
        </authorList>
    </citation>
    <scope>NUCLEOTIDE SEQUENCE [LARGE SCALE GENOMIC DNA]</scope>
    <source>
        <strain evidence="4 5">WSL</strain>
    </source>
</reference>
<evidence type="ECO:0000256" key="2">
    <source>
        <dbReference type="ARBA" id="ARBA00023242"/>
    </source>
</evidence>
<gene>
    <name evidence="4" type="ORF">GHT06_022722</name>
</gene>
<evidence type="ECO:0000259" key="3">
    <source>
        <dbReference type="PROSITE" id="PS50013"/>
    </source>
</evidence>
<feature type="domain" description="Chromo" evidence="3">
    <location>
        <begin position="22"/>
        <end position="65"/>
    </location>
</feature>
<dbReference type="InterPro" id="IPR016197">
    <property type="entry name" value="Chromo-like_dom_sf"/>
</dbReference>
<dbReference type="PROSITE" id="PS50013">
    <property type="entry name" value="CHROMO_2"/>
    <property type="match status" value="1"/>
</dbReference>
<dbReference type="InterPro" id="IPR000953">
    <property type="entry name" value="Chromo/chromo_shadow_dom"/>
</dbReference>
<dbReference type="PANTHER" id="PTHR22812">
    <property type="entry name" value="CHROMOBOX PROTEIN"/>
    <property type="match status" value="1"/>
</dbReference>
<keyword evidence="5" id="KW-1185">Reference proteome</keyword>
<protein>
    <recommendedName>
        <fullName evidence="3">Chromo domain-containing protein</fullName>
    </recommendedName>
</protein>
<proteinExistence type="predicted"/>
<evidence type="ECO:0000313" key="4">
    <source>
        <dbReference type="EMBL" id="KAI9552357.1"/>
    </source>
</evidence>
<dbReference type="EMBL" id="WJBH02000010">
    <property type="protein sequence ID" value="KAI9552357.1"/>
    <property type="molecule type" value="Genomic_DNA"/>
</dbReference>
<dbReference type="Gene3D" id="2.40.50.40">
    <property type="match status" value="1"/>
</dbReference>
<evidence type="ECO:0000256" key="1">
    <source>
        <dbReference type="ARBA" id="ARBA00004123"/>
    </source>
</evidence>
<dbReference type="SMART" id="SM00298">
    <property type="entry name" value="CHROMO"/>
    <property type="match status" value="1"/>
</dbReference>
<dbReference type="AlphaFoldDB" id="A0AAD5KHE2"/>
<comment type="caution">
    <text evidence="4">The sequence shown here is derived from an EMBL/GenBank/DDBJ whole genome shotgun (WGS) entry which is preliminary data.</text>
</comment>
<sequence>MHERSRGHRAVLTRQPTEMTQMKKIKILDWREKNGEVEYFLKWIVFSHDDNSWEPKRNLDCYDLIAMPTRSTGFGRNMEAEKILGAWPNKSKSSAKN</sequence>
<accession>A0AAD5KHE2</accession>
<organism evidence="4 5">
    <name type="scientific">Daphnia sinensis</name>
    <dbReference type="NCBI Taxonomy" id="1820382"/>
    <lineage>
        <taxon>Eukaryota</taxon>
        <taxon>Metazoa</taxon>
        <taxon>Ecdysozoa</taxon>
        <taxon>Arthropoda</taxon>
        <taxon>Crustacea</taxon>
        <taxon>Branchiopoda</taxon>
        <taxon>Diplostraca</taxon>
        <taxon>Cladocera</taxon>
        <taxon>Anomopoda</taxon>
        <taxon>Daphniidae</taxon>
        <taxon>Daphnia</taxon>
        <taxon>Daphnia similis group</taxon>
    </lineage>
</organism>
<comment type="subcellular location">
    <subcellularLocation>
        <location evidence="1">Nucleus</location>
    </subcellularLocation>
</comment>